<protein>
    <submittedName>
        <fullName evidence="2">Uncharacterized protein</fullName>
    </submittedName>
</protein>
<comment type="caution">
    <text evidence="2">The sequence shown here is derived from an EMBL/GenBank/DDBJ whole genome shotgun (WGS) entry which is preliminary data.</text>
</comment>
<dbReference type="EMBL" id="VSSQ01003895">
    <property type="protein sequence ID" value="MPM22834.1"/>
    <property type="molecule type" value="Genomic_DNA"/>
</dbReference>
<evidence type="ECO:0000313" key="2">
    <source>
        <dbReference type="EMBL" id="MPM22834.1"/>
    </source>
</evidence>
<reference evidence="2" key="1">
    <citation type="submission" date="2019-08" db="EMBL/GenBank/DDBJ databases">
        <authorList>
            <person name="Kucharzyk K."/>
            <person name="Murdoch R.W."/>
            <person name="Higgins S."/>
            <person name="Loffler F."/>
        </authorList>
    </citation>
    <scope>NUCLEOTIDE SEQUENCE</scope>
</reference>
<keyword evidence="1" id="KW-0812">Transmembrane</keyword>
<name>A0A644Y9P9_9ZZZZ</name>
<organism evidence="2">
    <name type="scientific">bioreactor metagenome</name>
    <dbReference type="NCBI Taxonomy" id="1076179"/>
    <lineage>
        <taxon>unclassified sequences</taxon>
        <taxon>metagenomes</taxon>
        <taxon>ecological metagenomes</taxon>
    </lineage>
</organism>
<keyword evidence="1" id="KW-0472">Membrane</keyword>
<accession>A0A644Y9P9</accession>
<dbReference type="AlphaFoldDB" id="A0A644Y9P9"/>
<keyword evidence="1" id="KW-1133">Transmembrane helix</keyword>
<proteinExistence type="predicted"/>
<gene>
    <name evidence="2" type="ORF">SDC9_69293</name>
</gene>
<evidence type="ECO:0000256" key="1">
    <source>
        <dbReference type="SAM" id="Phobius"/>
    </source>
</evidence>
<feature type="transmembrane region" description="Helical" evidence="1">
    <location>
        <begin position="81"/>
        <end position="105"/>
    </location>
</feature>
<sequence length="210" mass="23928">MTNNVTGNIIVSHRIRVVKHEVIIHPNTRVIILKSVCKCRSLHILIMIPGEPHVTTIIVERSTYLMIQIMVSSKNVVQLPASVPCFVFFKIPIIHFLAFFCVFNIGFKNDKVFHIAVFHKSVSAVIVVVQNIRIQISIADAIFKTTIIAPYRKTGIDIMTVSYVQAILMLMHKMMIRKYYISPVVISPVCKPVPSWYIIVRLSLIVFQPC</sequence>
<feature type="transmembrane region" description="Helical" evidence="1">
    <location>
        <begin position="112"/>
        <end position="134"/>
    </location>
</feature>